<dbReference type="EMBL" id="JAAIUW010000007">
    <property type="protein sequence ID" value="KAF7823816.1"/>
    <property type="molecule type" value="Genomic_DNA"/>
</dbReference>
<name>A0A834TMP3_9FABA</name>
<protein>
    <submittedName>
        <fullName evidence="2">Uncharacterized protein</fullName>
    </submittedName>
</protein>
<evidence type="ECO:0000256" key="1">
    <source>
        <dbReference type="SAM" id="Coils"/>
    </source>
</evidence>
<sequence>MLVSAVRRSHRRCAKVSCSVDVAVLSPETFEAVLKLCLRSSSRHRLSSNKYIVALKSVNPQIDDLGIEQMIDFEFVRWFKEYPSSSASTGQPQQHVEELQHEVPTNPPQQQGTIDSTSVDSSAIIPIGRDLTDGKLWIQPCGQSFHPSIQPVRVIRKVITSKFEEPHHVWSQKNFKWLPQYEDRIKACWNFKADERFRGLMKEVRLAWKEGQKPAWMPEECLHEANEESNAAIKQLQENYKKEIDELKKLIISSRNQHEQDDEA</sequence>
<dbReference type="AlphaFoldDB" id="A0A834TMP3"/>
<reference evidence="2" key="1">
    <citation type="submission" date="2020-09" db="EMBL/GenBank/DDBJ databases">
        <title>Genome-Enabled Discovery of Anthraquinone Biosynthesis in Senna tora.</title>
        <authorList>
            <person name="Kang S.-H."/>
            <person name="Pandey R.P."/>
            <person name="Lee C.-M."/>
            <person name="Sim J.-S."/>
            <person name="Jeong J.-T."/>
            <person name="Choi B.-S."/>
            <person name="Jung M."/>
            <person name="Ginzburg D."/>
            <person name="Zhao K."/>
            <person name="Won S.Y."/>
            <person name="Oh T.-J."/>
            <person name="Yu Y."/>
            <person name="Kim N.-H."/>
            <person name="Lee O.R."/>
            <person name="Lee T.-H."/>
            <person name="Bashyal P."/>
            <person name="Kim T.-S."/>
            <person name="Lee W.-H."/>
            <person name="Kawkins C."/>
            <person name="Kim C.-K."/>
            <person name="Kim J.S."/>
            <person name="Ahn B.O."/>
            <person name="Rhee S.Y."/>
            <person name="Sohng J.K."/>
        </authorList>
    </citation>
    <scope>NUCLEOTIDE SEQUENCE</scope>
    <source>
        <tissue evidence="2">Leaf</tissue>
    </source>
</reference>
<gene>
    <name evidence="2" type="ORF">G2W53_021960</name>
</gene>
<accession>A0A834TMP3</accession>
<evidence type="ECO:0000313" key="3">
    <source>
        <dbReference type="Proteomes" id="UP000634136"/>
    </source>
</evidence>
<dbReference type="OrthoDB" id="1418132at2759"/>
<dbReference type="Proteomes" id="UP000634136">
    <property type="component" value="Unassembled WGS sequence"/>
</dbReference>
<keyword evidence="3" id="KW-1185">Reference proteome</keyword>
<feature type="coiled-coil region" evidence="1">
    <location>
        <begin position="219"/>
        <end position="257"/>
    </location>
</feature>
<comment type="caution">
    <text evidence="2">The sequence shown here is derived from an EMBL/GenBank/DDBJ whole genome shotgun (WGS) entry which is preliminary data.</text>
</comment>
<keyword evidence="1" id="KW-0175">Coiled coil</keyword>
<proteinExistence type="predicted"/>
<organism evidence="2 3">
    <name type="scientific">Senna tora</name>
    <dbReference type="NCBI Taxonomy" id="362788"/>
    <lineage>
        <taxon>Eukaryota</taxon>
        <taxon>Viridiplantae</taxon>
        <taxon>Streptophyta</taxon>
        <taxon>Embryophyta</taxon>
        <taxon>Tracheophyta</taxon>
        <taxon>Spermatophyta</taxon>
        <taxon>Magnoliopsida</taxon>
        <taxon>eudicotyledons</taxon>
        <taxon>Gunneridae</taxon>
        <taxon>Pentapetalae</taxon>
        <taxon>rosids</taxon>
        <taxon>fabids</taxon>
        <taxon>Fabales</taxon>
        <taxon>Fabaceae</taxon>
        <taxon>Caesalpinioideae</taxon>
        <taxon>Cassia clade</taxon>
        <taxon>Senna</taxon>
    </lineage>
</organism>
<evidence type="ECO:0000313" key="2">
    <source>
        <dbReference type="EMBL" id="KAF7823816.1"/>
    </source>
</evidence>